<keyword evidence="2" id="KW-1185">Reference proteome</keyword>
<dbReference type="Proteomes" id="UP000539953">
    <property type="component" value="Unassembled WGS sequence"/>
</dbReference>
<accession>A0A7W8FWT6</accession>
<dbReference type="InterPro" id="IPR000150">
    <property type="entry name" value="Cof"/>
</dbReference>
<dbReference type="GO" id="GO:0005829">
    <property type="term" value="C:cytosol"/>
    <property type="evidence" value="ECO:0007669"/>
    <property type="project" value="TreeGrafter"/>
</dbReference>
<comment type="caution">
    <text evidence="1">The sequence shown here is derived from an EMBL/GenBank/DDBJ whole genome shotgun (WGS) entry which is preliminary data.</text>
</comment>
<dbReference type="SFLD" id="SFLDG01144">
    <property type="entry name" value="C2.B.4:_PGP_Like"/>
    <property type="match status" value="1"/>
</dbReference>
<evidence type="ECO:0008006" key="3">
    <source>
        <dbReference type="Google" id="ProtNLM"/>
    </source>
</evidence>
<dbReference type="NCBIfam" id="TIGR01484">
    <property type="entry name" value="HAD-SF-IIB"/>
    <property type="match status" value="2"/>
</dbReference>
<dbReference type="InterPro" id="IPR036412">
    <property type="entry name" value="HAD-like_sf"/>
</dbReference>
<dbReference type="GO" id="GO:0016791">
    <property type="term" value="F:phosphatase activity"/>
    <property type="evidence" value="ECO:0007669"/>
    <property type="project" value="TreeGrafter"/>
</dbReference>
<dbReference type="PROSITE" id="PS01229">
    <property type="entry name" value="COF_2"/>
    <property type="match status" value="1"/>
</dbReference>
<gene>
    <name evidence="1" type="ORF">HNQ47_000290</name>
</gene>
<dbReference type="AlphaFoldDB" id="A0A7W8FWT6"/>
<dbReference type="PANTHER" id="PTHR10000:SF8">
    <property type="entry name" value="HAD SUPERFAMILY HYDROLASE-LIKE, TYPE 3"/>
    <property type="match status" value="1"/>
</dbReference>
<dbReference type="SUPFAM" id="SSF56784">
    <property type="entry name" value="HAD-like"/>
    <property type="match status" value="1"/>
</dbReference>
<organism evidence="1 2">
    <name type="scientific">Catenisphaera adipataccumulans</name>
    <dbReference type="NCBI Taxonomy" id="700500"/>
    <lineage>
        <taxon>Bacteria</taxon>
        <taxon>Bacillati</taxon>
        <taxon>Bacillota</taxon>
        <taxon>Erysipelotrichia</taxon>
        <taxon>Erysipelotrichales</taxon>
        <taxon>Erysipelotrichaceae</taxon>
        <taxon>Catenisphaera</taxon>
    </lineage>
</organism>
<evidence type="ECO:0000313" key="2">
    <source>
        <dbReference type="Proteomes" id="UP000539953"/>
    </source>
</evidence>
<dbReference type="Gene3D" id="3.30.1240.10">
    <property type="match status" value="1"/>
</dbReference>
<dbReference type="RefSeq" id="WP_183326811.1">
    <property type="nucleotide sequence ID" value="NZ_JACHHK010000001.1"/>
</dbReference>
<dbReference type="CDD" id="cd07516">
    <property type="entry name" value="HAD_Pase"/>
    <property type="match status" value="1"/>
</dbReference>
<dbReference type="InterPro" id="IPR006379">
    <property type="entry name" value="HAD-SF_hydro_IIB"/>
</dbReference>
<evidence type="ECO:0000313" key="1">
    <source>
        <dbReference type="EMBL" id="MBB5182287.1"/>
    </source>
</evidence>
<reference evidence="1 2" key="1">
    <citation type="submission" date="2020-08" db="EMBL/GenBank/DDBJ databases">
        <title>Genomic Encyclopedia of Type Strains, Phase IV (KMG-IV): sequencing the most valuable type-strain genomes for metagenomic binning, comparative biology and taxonomic classification.</title>
        <authorList>
            <person name="Goeker M."/>
        </authorList>
    </citation>
    <scope>NUCLEOTIDE SEQUENCE [LARGE SCALE GENOMIC DNA]</scope>
    <source>
        <strain evidence="1 2">DSM 25799</strain>
    </source>
</reference>
<dbReference type="EMBL" id="JACHHK010000001">
    <property type="protein sequence ID" value="MBB5182287.1"/>
    <property type="molecule type" value="Genomic_DNA"/>
</dbReference>
<protein>
    <recommendedName>
        <fullName evidence="3">Cof-like hydrolase</fullName>
    </recommendedName>
</protein>
<dbReference type="Pfam" id="PF08282">
    <property type="entry name" value="Hydrolase_3"/>
    <property type="match status" value="1"/>
</dbReference>
<name>A0A7W8FWT6_9FIRM</name>
<dbReference type="GO" id="GO:0000287">
    <property type="term" value="F:magnesium ion binding"/>
    <property type="evidence" value="ECO:0007669"/>
    <property type="project" value="TreeGrafter"/>
</dbReference>
<sequence>MKPNIIALDIDGTLTDSAKQIPPKTRHILMKAQKEGCRIVLASGRTIPALRRFAEDLHLDEHHGILVAYNGGMAVDVQTGEVLFDRPLQRSQSKSVLEHMKKFNVYPMIDRGDYMYVNNVYAPPIHVDGTEFNVVEYEARGGNFLLCEVKDLAAFADFPIRKILTAGEPDYLLAHYQEMQAPFVDSLSCMFTADFYFEFTAKGVDKAAAIRAALQKISQKKLTVAAFGDSQNDISMIEMADLGVAMGNANAAVKAAADRITLSNDEEGVYETLKDYFA</sequence>
<dbReference type="SFLD" id="SFLDS00003">
    <property type="entry name" value="Haloacid_Dehalogenase"/>
    <property type="match status" value="1"/>
</dbReference>
<dbReference type="Gene3D" id="3.40.50.1000">
    <property type="entry name" value="HAD superfamily/HAD-like"/>
    <property type="match status" value="1"/>
</dbReference>
<dbReference type="NCBIfam" id="TIGR00099">
    <property type="entry name" value="Cof-subfamily"/>
    <property type="match status" value="1"/>
</dbReference>
<proteinExistence type="predicted"/>
<dbReference type="SFLD" id="SFLDG01140">
    <property type="entry name" value="C2.B:_Phosphomannomutase_and_P"/>
    <property type="match status" value="1"/>
</dbReference>
<dbReference type="PANTHER" id="PTHR10000">
    <property type="entry name" value="PHOSPHOSERINE PHOSPHATASE"/>
    <property type="match status" value="1"/>
</dbReference>
<dbReference type="InterPro" id="IPR023214">
    <property type="entry name" value="HAD_sf"/>
</dbReference>